<gene>
    <name evidence="1" type="ORF">T310_9392</name>
</gene>
<comment type="caution">
    <text evidence="1">The sequence shown here is derived from an EMBL/GenBank/DDBJ whole genome shotgun (WGS) entry which is preliminary data.</text>
</comment>
<keyword evidence="2" id="KW-1185">Reference proteome</keyword>
<evidence type="ECO:0000313" key="1">
    <source>
        <dbReference type="EMBL" id="KKA16986.1"/>
    </source>
</evidence>
<dbReference type="EMBL" id="LASV01000722">
    <property type="protein sequence ID" value="KKA16986.1"/>
    <property type="molecule type" value="Genomic_DNA"/>
</dbReference>
<reference evidence="1 2" key="1">
    <citation type="submission" date="2015-04" db="EMBL/GenBank/DDBJ databases">
        <authorList>
            <person name="Heijne W.H."/>
            <person name="Fedorova N.D."/>
            <person name="Nierman W.C."/>
            <person name="Vollebregt A.W."/>
            <person name="Zhao Z."/>
            <person name="Wu L."/>
            <person name="Kumar M."/>
            <person name="Stam H."/>
            <person name="van den Berg M.A."/>
            <person name="Pel H.J."/>
        </authorList>
    </citation>
    <scope>NUCLEOTIDE SEQUENCE [LARGE SCALE GENOMIC DNA]</scope>
    <source>
        <strain evidence="1 2">CBS 393.64</strain>
    </source>
</reference>
<dbReference type="Proteomes" id="UP000053958">
    <property type="component" value="Unassembled WGS sequence"/>
</dbReference>
<accession>A0A0F4YGA5</accession>
<dbReference type="RefSeq" id="XP_013323598.1">
    <property type="nucleotide sequence ID" value="XM_013468144.1"/>
</dbReference>
<name>A0A0F4YGA5_RASE3</name>
<sequence length="395" mass="44538">MAAVFGVSPPRKSGLLIGVAARQQTPKPTAPSDQPVLPAVLSPHQTRRSCRLAQAKKAKEPTSPDPDTVMGVDSTVRDLLLSITSLDKLTCRTLNTLKERCRERKCTDERMHIQVDVEKFHDWYGEVVEGGCVGVEYHADLGEIIVVVAPSELHQGLEKIMASWFDYVGAHVSTPSNTYSSCRQSEISLRDSENGTIKIVDACLMSSSLHKQFPLIAVEVGFTQPLADLFDDAERLFRGSYGKIQVVILIKIYETNRHNKNEFPWGIQAHDIDSLRTMDKAEALAPAIEQWYHDQKLALIGDLEVQVCWYHRCRKSRPTPPIYEFKRHPHLRPPLGSFVSNFKKGPGTYLDDKFRLELEGQRFTLPMKELEDGLCDSINREKNRWISGMIKDAGV</sequence>
<protein>
    <submittedName>
        <fullName evidence="1">Uncharacterized protein</fullName>
    </submittedName>
</protein>
<dbReference type="OrthoDB" id="4406347at2759"/>
<proteinExistence type="predicted"/>
<organism evidence="1 2">
    <name type="scientific">Rasamsonia emersonii (strain ATCC 16479 / CBS 393.64 / IMI 116815)</name>
    <dbReference type="NCBI Taxonomy" id="1408163"/>
    <lineage>
        <taxon>Eukaryota</taxon>
        <taxon>Fungi</taxon>
        <taxon>Dikarya</taxon>
        <taxon>Ascomycota</taxon>
        <taxon>Pezizomycotina</taxon>
        <taxon>Eurotiomycetes</taxon>
        <taxon>Eurotiomycetidae</taxon>
        <taxon>Eurotiales</taxon>
        <taxon>Trichocomaceae</taxon>
        <taxon>Rasamsonia</taxon>
    </lineage>
</organism>
<evidence type="ECO:0000313" key="2">
    <source>
        <dbReference type="Proteomes" id="UP000053958"/>
    </source>
</evidence>
<dbReference type="GeneID" id="25321330"/>
<dbReference type="AlphaFoldDB" id="A0A0F4YGA5"/>